<dbReference type="eggNOG" id="ENOG502RTTE">
    <property type="taxonomic scope" value="Eukaryota"/>
</dbReference>
<dbReference type="InParanoid" id="C3Y6Q9"/>
<dbReference type="SUPFAM" id="SSF52047">
    <property type="entry name" value="RNI-like"/>
    <property type="match status" value="1"/>
</dbReference>
<feature type="signal peptide" evidence="3">
    <location>
        <begin position="1"/>
        <end position="21"/>
    </location>
</feature>
<evidence type="ECO:0000256" key="2">
    <source>
        <dbReference type="ARBA" id="ARBA00022737"/>
    </source>
</evidence>
<dbReference type="EMBL" id="GG666488">
    <property type="protein sequence ID" value="EEN64019.1"/>
    <property type="molecule type" value="Genomic_DNA"/>
</dbReference>
<feature type="chain" id="PRO_5002933366" evidence="3">
    <location>
        <begin position="22"/>
        <end position="479"/>
    </location>
</feature>
<protein>
    <submittedName>
        <fullName evidence="4">Uncharacterized protein</fullName>
    </submittedName>
</protein>
<gene>
    <name evidence="4" type="ORF">BRAFLDRAFT_74961</name>
</gene>
<accession>C3Y6Q9</accession>
<dbReference type="PANTHER" id="PTHR47189">
    <property type="entry name" value="MHC CLASS II TRANSACTIVATOR"/>
    <property type="match status" value="1"/>
</dbReference>
<dbReference type="PANTHER" id="PTHR47189:SF1">
    <property type="entry name" value="MHC CLASS II TRANSACTIVATOR"/>
    <property type="match status" value="1"/>
</dbReference>
<organism>
    <name type="scientific">Branchiostoma floridae</name>
    <name type="common">Florida lancelet</name>
    <name type="synonym">Amphioxus</name>
    <dbReference type="NCBI Taxonomy" id="7739"/>
    <lineage>
        <taxon>Eukaryota</taxon>
        <taxon>Metazoa</taxon>
        <taxon>Chordata</taxon>
        <taxon>Cephalochordata</taxon>
        <taxon>Leptocardii</taxon>
        <taxon>Amphioxiformes</taxon>
        <taxon>Branchiostomatidae</taxon>
        <taxon>Branchiostoma</taxon>
    </lineage>
</organism>
<name>C3Y6Q9_BRAFL</name>
<dbReference type="InterPro" id="IPR032675">
    <property type="entry name" value="LRR_dom_sf"/>
</dbReference>
<proteinExistence type="predicted"/>
<keyword evidence="3" id="KW-0732">Signal</keyword>
<evidence type="ECO:0000256" key="3">
    <source>
        <dbReference type="SAM" id="SignalP"/>
    </source>
</evidence>
<sequence>MAGRACVLNLVLLYTCSTVQSSVVTQANGTFAANFTKENGTPETQCTAFENNGRNSSKEAFEQRDVRYQFSQSSVRSLLTHGRVSELHLDLTPTLTVMSDFRKALNNIHFLMIESRNKTEDWIAYVHEYFGNEKMATNLAKAYDSYPVVRRLLYDEFFWPWMCRYWADHYEETPLNVQRTPGTLPETLTRLVAFYVQAVSKEFKRNEESNDVNATCNEEYQPCMVFSSMQRALKNLPGIRTEVNVTTSGPELELDQAVLSVADAAALAELFPYMRCLRKLWLTNCLRSSAASGKVIDRLDDLEGLQELNLRGNTIGDMNIGKLMDKLSSLKDLENLHLKQTYITPVGGAVIAEKVGLLIGLKRLSLSYNELAASLSSLGRAFARMPKLRNTLAPVTCPNATLLPAVERQLKDMIHELRATVMSDSAKGNYDMYDGARSVRSQIRKWKAVKEMLSSDLNRSGVWITFENKSTMWVWIKTE</sequence>
<keyword evidence="1" id="KW-0433">Leucine-rich repeat</keyword>
<evidence type="ECO:0000256" key="1">
    <source>
        <dbReference type="ARBA" id="ARBA00022614"/>
    </source>
</evidence>
<dbReference type="AlphaFoldDB" id="C3Y6Q9"/>
<evidence type="ECO:0000313" key="4">
    <source>
        <dbReference type="EMBL" id="EEN64019.1"/>
    </source>
</evidence>
<keyword evidence="2" id="KW-0677">Repeat</keyword>
<reference evidence="4" key="1">
    <citation type="journal article" date="2008" name="Nature">
        <title>The amphioxus genome and the evolution of the chordate karyotype.</title>
        <authorList>
            <consortium name="US DOE Joint Genome Institute (JGI-PGF)"/>
            <person name="Putnam N.H."/>
            <person name="Butts T."/>
            <person name="Ferrier D.E.K."/>
            <person name="Furlong R.F."/>
            <person name="Hellsten U."/>
            <person name="Kawashima T."/>
            <person name="Robinson-Rechavi M."/>
            <person name="Shoguchi E."/>
            <person name="Terry A."/>
            <person name="Yu J.-K."/>
            <person name="Benito-Gutierrez E.L."/>
            <person name="Dubchak I."/>
            <person name="Garcia-Fernandez J."/>
            <person name="Gibson-Brown J.J."/>
            <person name="Grigoriev I.V."/>
            <person name="Horton A.C."/>
            <person name="de Jong P.J."/>
            <person name="Jurka J."/>
            <person name="Kapitonov V.V."/>
            <person name="Kohara Y."/>
            <person name="Kuroki Y."/>
            <person name="Lindquist E."/>
            <person name="Lucas S."/>
            <person name="Osoegawa K."/>
            <person name="Pennacchio L.A."/>
            <person name="Salamov A.A."/>
            <person name="Satou Y."/>
            <person name="Sauka-Spengler T."/>
            <person name="Schmutz J."/>
            <person name="Shin-I T."/>
            <person name="Toyoda A."/>
            <person name="Bronner-Fraser M."/>
            <person name="Fujiyama A."/>
            <person name="Holland L.Z."/>
            <person name="Holland P.W.H."/>
            <person name="Satoh N."/>
            <person name="Rokhsar D.S."/>
        </authorList>
    </citation>
    <scope>NUCLEOTIDE SEQUENCE [LARGE SCALE GENOMIC DNA]</scope>
    <source>
        <strain evidence="4">S238N-H82</strain>
        <tissue evidence="4">Testes</tissue>
    </source>
</reference>
<dbReference type="Gene3D" id="3.80.10.10">
    <property type="entry name" value="Ribonuclease Inhibitor"/>
    <property type="match status" value="1"/>
</dbReference>